<accession>A0A540XA08</accession>
<evidence type="ECO:0000256" key="3">
    <source>
        <dbReference type="ARBA" id="ARBA00022679"/>
    </source>
</evidence>
<dbReference type="GO" id="GO:0003677">
    <property type="term" value="F:DNA binding"/>
    <property type="evidence" value="ECO:0007669"/>
    <property type="project" value="InterPro"/>
</dbReference>
<reference evidence="9 10" key="1">
    <citation type="submission" date="2019-06" db="EMBL/GenBank/DDBJ databases">
        <authorList>
            <person name="Livingstone P."/>
            <person name="Whitworth D."/>
        </authorList>
    </citation>
    <scope>NUCLEOTIDE SEQUENCE [LARGE SCALE GENOMIC DNA]</scope>
    <source>
        <strain evidence="9 10">AM401</strain>
    </source>
</reference>
<keyword evidence="4" id="KW-0677">Repeat</keyword>
<dbReference type="OrthoDB" id="9783783at2"/>
<dbReference type="PROSITE" id="PS51146">
    <property type="entry name" value="KAIC"/>
    <property type="match status" value="2"/>
</dbReference>
<dbReference type="PANTHER" id="PTHR42926:SF1">
    <property type="entry name" value="CIRCADIAN CLOCK OSCILLATOR PROTEIN KAIC 1"/>
    <property type="match status" value="1"/>
</dbReference>
<keyword evidence="6" id="KW-0378">Hydrolase</keyword>
<feature type="domain" description="RecA family profile 1" evidence="7">
    <location>
        <begin position="7"/>
        <end position="62"/>
    </location>
</feature>
<evidence type="ECO:0000259" key="8">
    <source>
        <dbReference type="PROSITE" id="PS51146"/>
    </source>
</evidence>
<evidence type="ECO:0000256" key="4">
    <source>
        <dbReference type="ARBA" id="ARBA00022737"/>
    </source>
</evidence>
<keyword evidence="2" id="KW-0597">Phosphoprotein</keyword>
<evidence type="ECO:0000256" key="1">
    <source>
        <dbReference type="ARBA" id="ARBA00012513"/>
    </source>
</evidence>
<keyword evidence="3" id="KW-0808">Transferase</keyword>
<evidence type="ECO:0000256" key="5">
    <source>
        <dbReference type="ARBA" id="ARBA00022777"/>
    </source>
</evidence>
<organism evidence="9 10">
    <name type="scientific">Myxococcus llanfairpwllgwyngyllgogerychwyrndrobwllllantysiliogogogochensis</name>
    <dbReference type="NCBI Taxonomy" id="2590453"/>
    <lineage>
        <taxon>Bacteria</taxon>
        <taxon>Pseudomonadati</taxon>
        <taxon>Myxococcota</taxon>
        <taxon>Myxococcia</taxon>
        <taxon>Myxococcales</taxon>
        <taxon>Cystobacterineae</taxon>
        <taxon>Myxococcaceae</taxon>
        <taxon>Myxococcus</taxon>
    </lineage>
</organism>
<evidence type="ECO:0000259" key="7">
    <source>
        <dbReference type="PROSITE" id="PS50162"/>
    </source>
</evidence>
<gene>
    <name evidence="9" type="ORF">FJV41_00280</name>
</gene>
<evidence type="ECO:0000256" key="6">
    <source>
        <dbReference type="ARBA" id="ARBA00022801"/>
    </source>
</evidence>
<dbReference type="GO" id="GO:0006281">
    <property type="term" value="P:DNA repair"/>
    <property type="evidence" value="ECO:0007669"/>
    <property type="project" value="InterPro"/>
</dbReference>
<name>A0A540XA08_9BACT</name>
<dbReference type="PANTHER" id="PTHR42926">
    <property type="match status" value="1"/>
</dbReference>
<dbReference type="GO" id="GO:0016787">
    <property type="term" value="F:hydrolase activity"/>
    <property type="evidence" value="ECO:0007669"/>
    <property type="project" value="UniProtKB-KW"/>
</dbReference>
<dbReference type="PIRSF" id="PIRSF039117">
    <property type="entry name" value="KaiC"/>
    <property type="match status" value="1"/>
</dbReference>
<dbReference type="InterPro" id="IPR020588">
    <property type="entry name" value="RecA_ATP-bd"/>
</dbReference>
<protein>
    <recommendedName>
        <fullName evidence="1">non-specific serine/threonine protein kinase</fullName>
        <ecNumber evidence="1">2.7.11.1</ecNumber>
    </recommendedName>
</protein>
<dbReference type="InterPro" id="IPR051347">
    <property type="entry name" value="Circadian_clock_KaiC-rel"/>
</dbReference>
<dbReference type="PROSITE" id="PS50162">
    <property type="entry name" value="RECA_2"/>
    <property type="match status" value="1"/>
</dbReference>
<dbReference type="InterPro" id="IPR027417">
    <property type="entry name" value="P-loop_NTPase"/>
</dbReference>
<feature type="domain" description="KaiC" evidence="8">
    <location>
        <begin position="9"/>
        <end position="240"/>
    </location>
</feature>
<dbReference type="InterPro" id="IPR030665">
    <property type="entry name" value="KaiC"/>
</dbReference>
<evidence type="ECO:0000313" key="10">
    <source>
        <dbReference type="Proteomes" id="UP000315369"/>
    </source>
</evidence>
<dbReference type="InterPro" id="IPR014774">
    <property type="entry name" value="KaiC-like_dom"/>
</dbReference>
<comment type="caution">
    <text evidence="9">The sequence shown here is derived from an EMBL/GenBank/DDBJ whole genome shotgun (WGS) entry which is preliminary data.</text>
</comment>
<evidence type="ECO:0000313" key="9">
    <source>
        <dbReference type="EMBL" id="TQF18019.1"/>
    </source>
</evidence>
<dbReference type="AlphaFoldDB" id="A0A540XA08"/>
<proteinExistence type="predicted"/>
<dbReference type="Proteomes" id="UP000315369">
    <property type="component" value="Unassembled WGS sequence"/>
</dbReference>
<sequence length="489" mass="52958">MIAKKTSLESETTGDVALDRILGGGIPARSMVVIAGEPGSGKTVLTLQMLFHAARQGKKCLYFTTLSEPALKVIRYMQLFDFFDVELLDKQVIFVDLGACVRQGAERTLAEIEARVEKHEPDFVAIDSFRAIGELLQNQGGGARPFIYDLAVQTASWGATTLLVGEYTREEFPVFAEFAVADGIIRLGSERQELTSVRELEVLKLRGAGYTSGRHFFDISKAGVSFYPRVSTPSDTQVQPSADPGARATMGVEGLDDLLGGGLPSGSATVIQGGTGSGKTLLSLQFLIEGAQRGEKGVLFTLEETPDQLRSIARSVGWDLAALEEQGKLVIKYTSPVELSTDRFLYEARKEVSALGATRAVFDSLTTMSLGVPSDRRYKEMVYAIAKHMRGAGVTLLMTVESEQLLGTAVISGHGVSFIADNLIQLRYVEIGNKLERAISVLKARGIKHNSELRSMTVGSDGLKVTSGRFKDLRGVLTGLPTREPRESP</sequence>
<keyword evidence="5" id="KW-0418">Kinase</keyword>
<feature type="domain" description="KaiC" evidence="8">
    <location>
        <begin position="246"/>
        <end position="479"/>
    </location>
</feature>
<dbReference type="SUPFAM" id="SSF52540">
    <property type="entry name" value="P-loop containing nucleoside triphosphate hydrolases"/>
    <property type="match status" value="2"/>
</dbReference>
<dbReference type="GO" id="GO:0140664">
    <property type="term" value="F:ATP-dependent DNA damage sensor activity"/>
    <property type="evidence" value="ECO:0007669"/>
    <property type="project" value="InterPro"/>
</dbReference>
<dbReference type="Gene3D" id="3.40.50.300">
    <property type="entry name" value="P-loop containing nucleotide triphosphate hydrolases"/>
    <property type="match status" value="2"/>
</dbReference>
<keyword evidence="10" id="KW-1185">Reference proteome</keyword>
<dbReference type="InterPro" id="IPR010624">
    <property type="entry name" value="KaiC_dom"/>
</dbReference>
<dbReference type="GO" id="GO:0004674">
    <property type="term" value="F:protein serine/threonine kinase activity"/>
    <property type="evidence" value="ECO:0007669"/>
    <property type="project" value="UniProtKB-EC"/>
</dbReference>
<dbReference type="EMBL" id="VIFM01000001">
    <property type="protein sequence ID" value="TQF18019.1"/>
    <property type="molecule type" value="Genomic_DNA"/>
</dbReference>
<dbReference type="GO" id="GO:0005524">
    <property type="term" value="F:ATP binding"/>
    <property type="evidence" value="ECO:0007669"/>
    <property type="project" value="InterPro"/>
</dbReference>
<evidence type="ECO:0000256" key="2">
    <source>
        <dbReference type="ARBA" id="ARBA00022553"/>
    </source>
</evidence>
<dbReference type="RefSeq" id="WP_141640334.1">
    <property type="nucleotide sequence ID" value="NZ_VIFM01000001.1"/>
</dbReference>
<dbReference type="Pfam" id="PF06745">
    <property type="entry name" value="ATPase"/>
    <property type="match status" value="2"/>
</dbReference>
<dbReference type="EC" id="2.7.11.1" evidence="1"/>